<dbReference type="InterPro" id="IPR013149">
    <property type="entry name" value="ADH-like_C"/>
</dbReference>
<proteinExistence type="predicted"/>
<dbReference type="Proteomes" id="UP000000739">
    <property type="component" value="Chromosome"/>
</dbReference>
<dbReference type="SUPFAM" id="SSF50129">
    <property type="entry name" value="GroES-like"/>
    <property type="match status" value="1"/>
</dbReference>
<reference evidence="4 5" key="1">
    <citation type="journal article" date="2012" name="Environ. Microbiol.">
        <title>The genome sequence of Desulfatibacillum alkenivorans AK-01: a blueprint for anaerobic alkane oxidation.</title>
        <authorList>
            <person name="Callaghan A.V."/>
            <person name="Morris B.E."/>
            <person name="Pereira I.A."/>
            <person name="McInerney M.J."/>
            <person name="Austin R.N."/>
            <person name="Groves J.T."/>
            <person name="Kukor J.J."/>
            <person name="Suflita J.M."/>
            <person name="Young L.Y."/>
            <person name="Zylstra G.J."/>
            <person name="Wawrik B."/>
        </authorList>
    </citation>
    <scope>NUCLEOTIDE SEQUENCE [LARGE SCALE GENOMIC DNA]</scope>
    <source>
        <strain evidence="4 5">AK-01</strain>
    </source>
</reference>
<feature type="domain" description="Enoyl reductase (ER)" evidence="3">
    <location>
        <begin position="6"/>
        <end position="320"/>
    </location>
</feature>
<keyword evidence="2" id="KW-0560">Oxidoreductase</keyword>
<protein>
    <submittedName>
        <fullName evidence="4">Alcohol dehydrogenase zinc-binding domain protein</fullName>
    </submittedName>
</protein>
<evidence type="ECO:0000313" key="5">
    <source>
        <dbReference type="Proteomes" id="UP000000739"/>
    </source>
</evidence>
<dbReference type="InterPro" id="IPR011032">
    <property type="entry name" value="GroES-like_sf"/>
</dbReference>
<dbReference type="SMART" id="SM00829">
    <property type="entry name" value="PKS_ER"/>
    <property type="match status" value="1"/>
</dbReference>
<dbReference type="Pfam" id="PF00107">
    <property type="entry name" value="ADH_zinc_N"/>
    <property type="match status" value="1"/>
</dbReference>
<keyword evidence="1" id="KW-0521">NADP</keyword>
<gene>
    <name evidence="4" type="ordered locus">Dalk_4154</name>
</gene>
<dbReference type="eggNOG" id="COG0604">
    <property type="taxonomic scope" value="Bacteria"/>
</dbReference>
<dbReference type="Pfam" id="PF08240">
    <property type="entry name" value="ADH_N"/>
    <property type="match status" value="1"/>
</dbReference>
<evidence type="ECO:0000256" key="1">
    <source>
        <dbReference type="ARBA" id="ARBA00022857"/>
    </source>
</evidence>
<dbReference type="Gene3D" id="3.90.180.10">
    <property type="entry name" value="Medium-chain alcohol dehydrogenases, catalytic domain"/>
    <property type="match status" value="1"/>
</dbReference>
<dbReference type="Gene3D" id="3.40.50.720">
    <property type="entry name" value="NAD(P)-binding Rossmann-like Domain"/>
    <property type="match status" value="1"/>
</dbReference>
<organism evidence="4 5">
    <name type="scientific">Desulfatibacillum aliphaticivorans</name>
    <dbReference type="NCBI Taxonomy" id="218208"/>
    <lineage>
        <taxon>Bacteria</taxon>
        <taxon>Pseudomonadati</taxon>
        <taxon>Thermodesulfobacteriota</taxon>
        <taxon>Desulfobacteria</taxon>
        <taxon>Desulfobacterales</taxon>
        <taxon>Desulfatibacillaceae</taxon>
        <taxon>Desulfatibacillum</taxon>
    </lineage>
</organism>
<dbReference type="HOGENOM" id="CLU_026673_3_4_7"/>
<dbReference type="GO" id="GO:0070402">
    <property type="term" value="F:NADPH binding"/>
    <property type="evidence" value="ECO:0007669"/>
    <property type="project" value="TreeGrafter"/>
</dbReference>
<dbReference type="AlphaFoldDB" id="B8FMW8"/>
<evidence type="ECO:0000259" key="3">
    <source>
        <dbReference type="SMART" id="SM00829"/>
    </source>
</evidence>
<dbReference type="KEGG" id="dal:Dalk_4154"/>
<dbReference type="EMBL" id="CP001322">
    <property type="protein sequence ID" value="ACL05838.1"/>
    <property type="molecule type" value="Genomic_DNA"/>
</dbReference>
<dbReference type="PANTHER" id="PTHR48106:SF18">
    <property type="entry name" value="QUINONE OXIDOREDUCTASE PIG3"/>
    <property type="match status" value="1"/>
</dbReference>
<dbReference type="SUPFAM" id="SSF51735">
    <property type="entry name" value="NAD(P)-binding Rossmann-fold domains"/>
    <property type="match status" value="1"/>
</dbReference>
<dbReference type="InterPro" id="IPR013154">
    <property type="entry name" value="ADH-like_N"/>
</dbReference>
<dbReference type="RefSeq" id="WP_015948885.1">
    <property type="nucleotide sequence ID" value="NC_011768.1"/>
</dbReference>
<accession>B8FMW8</accession>
<dbReference type="InterPro" id="IPR036291">
    <property type="entry name" value="NAD(P)-bd_dom_sf"/>
</dbReference>
<evidence type="ECO:0000256" key="2">
    <source>
        <dbReference type="ARBA" id="ARBA00023002"/>
    </source>
</evidence>
<dbReference type="InterPro" id="IPR020843">
    <property type="entry name" value="ER"/>
</dbReference>
<dbReference type="GO" id="GO:0016651">
    <property type="term" value="F:oxidoreductase activity, acting on NAD(P)H"/>
    <property type="evidence" value="ECO:0007669"/>
    <property type="project" value="TreeGrafter"/>
</dbReference>
<name>B8FMW8_DESAL</name>
<keyword evidence="5" id="KW-1185">Reference proteome</keyword>
<evidence type="ECO:0000313" key="4">
    <source>
        <dbReference type="EMBL" id="ACL05838.1"/>
    </source>
</evidence>
<dbReference type="PANTHER" id="PTHR48106">
    <property type="entry name" value="QUINONE OXIDOREDUCTASE PIG3-RELATED"/>
    <property type="match status" value="1"/>
</dbReference>
<sequence length="323" mass="34413">MRAIISNSHGPVLQEASKPVYGSDGVLVRVRAGSLNRIDLALMKGMTHGGLGGSGFPLGVEWAGEVVEVGGSVTRWAVGDRVMAAGGGAFAEFAVGSERQMYAVPEGVSFEQAACLPVSMQTMHDALSTNGKLAQGQTVLFQGASSGMGIMGMQAAKYLGAGMVIGSSTTQERRDRLKEFGADMVFDSRLPEWVSEVLEATNGRGVDLLIDFLAGPLVNDGLLATRIGGRMINIGRMAGESGEFNFDLHNMRRIKYIGASFRLRTPEEVAAVIEKASEALGPALKEGALRMPMDSVYPMEEAHKAFEKMAQNKHFGKIVISID</sequence>